<organism evidence="1 2">
    <name type="scientific">Cyanobium usitatum str. Tous</name>
    <dbReference type="NCBI Taxonomy" id="2116684"/>
    <lineage>
        <taxon>Bacteria</taxon>
        <taxon>Bacillati</taxon>
        <taxon>Cyanobacteriota</taxon>
        <taxon>Cyanophyceae</taxon>
        <taxon>Synechococcales</taxon>
        <taxon>Prochlorococcaceae</taxon>
        <taxon>Cyanobium</taxon>
    </lineage>
</organism>
<evidence type="ECO:0000313" key="2">
    <source>
        <dbReference type="Proteomes" id="UP000243002"/>
    </source>
</evidence>
<keyword evidence="2" id="KW-1185">Reference proteome</keyword>
<sequence>MLSAMAVSIKSPRVDALLEQLRQLTGRGVTEIVRDALELELQRQRWLSRRRRLSAELPVLQDQAIETAKPFHPDSLYDEQGLPS</sequence>
<protein>
    <recommendedName>
        <fullName evidence="3">PSK operon transcription factor</fullName>
    </recommendedName>
</protein>
<dbReference type="Proteomes" id="UP000243002">
    <property type="component" value="Unassembled WGS sequence"/>
</dbReference>
<proteinExistence type="predicted"/>
<name>A0A2P7MTB2_9CYAN</name>
<accession>A0A2P7MTB2</accession>
<evidence type="ECO:0008006" key="3">
    <source>
        <dbReference type="Google" id="ProtNLM"/>
    </source>
</evidence>
<reference evidence="1 2" key="1">
    <citation type="journal article" date="2018" name="Environ. Microbiol.">
        <title>Ecological and genomic features of two widespread freshwater picocyanobacteria.</title>
        <authorList>
            <person name="Cabello-Yeves P.J."/>
            <person name="Picazo A."/>
            <person name="Camacho A."/>
            <person name="Callieri C."/>
            <person name="Rosselli R."/>
            <person name="Roda-Garcia J.J."/>
            <person name="Coutinho F.H."/>
            <person name="Rodriguez-Valera F."/>
        </authorList>
    </citation>
    <scope>NUCLEOTIDE SEQUENCE [LARGE SCALE GENOMIC DNA]</scope>
    <source>
        <strain evidence="1 2">Tous</strain>
    </source>
</reference>
<comment type="caution">
    <text evidence="1">The sequence shown here is derived from an EMBL/GenBank/DDBJ whole genome shotgun (WGS) entry which is preliminary data.</text>
</comment>
<gene>
    <name evidence="1" type="ORF">C7K55_10495</name>
</gene>
<dbReference type="Pfam" id="PF07704">
    <property type="entry name" value="PSK_trans_fac"/>
    <property type="match status" value="1"/>
</dbReference>
<dbReference type="AlphaFoldDB" id="A0A2P7MTB2"/>
<dbReference type="InterPro" id="IPR011660">
    <property type="entry name" value="VapB-like"/>
</dbReference>
<evidence type="ECO:0000313" key="1">
    <source>
        <dbReference type="EMBL" id="PSJ04427.1"/>
    </source>
</evidence>
<dbReference type="EMBL" id="PXXO01000012">
    <property type="protein sequence ID" value="PSJ04427.1"/>
    <property type="molecule type" value="Genomic_DNA"/>
</dbReference>